<evidence type="ECO:0000313" key="7">
    <source>
        <dbReference type="EMBL" id="WYY06444.1"/>
    </source>
</evidence>
<dbReference type="GO" id="GO:0003755">
    <property type="term" value="F:peptidyl-prolyl cis-trans isomerase activity"/>
    <property type="evidence" value="ECO:0007669"/>
    <property type="project" value="UniProtKB-EC"/>
</dbReference>
<dbReference type="InterPro" id="IPR001179">
    <property type="entry name" value="PPIase_FKBP_dom"/>
</dbReference>
<reference evidence="7 8" key="1">
    <citation type="journal article" date="2023" name="Virus Evol.">
        <title>Computational host range prediction-The good, the bad, and the ugly.</title>
        <authorList>
            <person name="Howell A.A."/>
            <person name="Versoza C.J."/>
            <person name="Pfeifer S.P."/>
        </authorList>
    </citation>
    <scope>NUCLEOTIDE SEQUENCE [LARGE SCALE GENOMIC DNA]</scope>
    <source>
        <strain evidence="7 8">1610/1b</strain>
    </source>
</reference>
<organism evidence="7 8">
    <name type="scientific">Gordonia hydrophobica</name>
    <dbReference type="NCBI Taxonomy" id="40516"/>
    <lineage>
        <taxon>Bacteria</taxon>
        <taxon>Bacillati</taxon>
        <taxon>Actinomycetota</taxon>
        <taxon>Actinomycetes</taxon>
        <taxon>Mycobacteriales</taxon>
        <taxon>Gordoniaceae</taxon>
        <taxon>Gordonia</taxon>
    </lineage>
</organism>
<evidence type="ECO:0000313" key="8">
    <source>
        <dbReference type="Proteomes" id="UP001479933"/>
    </source>
</evidence>
<evidence type="ECO:0000256" key="3">
    <source>
        <dbReference type="ARBA" id="ARBA00023235"/>
    </source>
</evidence>
<keyword evidence="8" id="KW-1185">Reference proteome</keyword>
<protein>
    <recommendedName>
        <fullName evidence="5">Peptidyl-prolyl cis-trans isomerase</fullName>
        <ecNumber evidence="5">5.2.1.8</ecNumber>
    </recommendedName>
</protein>
<evidence type="ECO:0000259" key="6">
    <source>
        <dbReference type="PROSITE" id="PS50059"/>
    </source>
</evidence>
<gene>
    <name evidence="7" type="ORF">RVF87_15405</name>
</gene>
<accession>A0ABZ2U0K0</accession>
<comment type="catalytic activity">
    <reaction evidence="1 4 5">
        <text>[protein]-peptidylproline (omega=180) = [protein]-peptidylproline (omega=0)</text>
        <dbReference type="Rhea" id="RHEA:16237"/>
        <dbReference type="Rhea" id="RHEA-COMP:10747"/>
        <dbReference type="Rhea" id="RHEA-COMP:10748"/>
        <dbReference type="ChEBI" id="CHEBI:83833"/>
        <dbReference type="ChEBI" id="CHEBI:83834"/>
        <dbReference type="EC" id="5.2.1.8"/>
    </reaction>
</comment>
<dbReference type="EMBL" id="CP136137">
    <property type="protein sequence ID" value="WYY06444.1"/>
    <property type="molecule type" value="Genomic_DNA"/>
</dbReference>
<dbReference type="Proteomes" id="UP001479933">
    <property type="component" value="Chromosome"/>
</dbReference>
<evidence type="ECO:0000256" key="4">
    <source>
        <dbReference type="PROSITE-ProRule" id="PRU00277"/>
    </source>
</evidence>
<evidence type="ECO:0000256" key="2">
    <source>
        <dbReference type="ARBA" id="ARBA00023110"/>
    </source>
</evidence>
<dbReference type="Pfam" id="PF00254">
    <property type="entry name" value="FKBP_C"/>
    <property type="match status" value="1"/>
</dbReference>
<dbReference type="EC" id="5.2.1.8" evidence="5"/>
<evidence type="ECO:0000256" key="5">
    <source>
        <dbReference type="RuleBase" id="RU003915"/>
    </source>
</evidence>
<keyword evidence="2 4" id="KW-0697">Rotamase</keyword>
<dbReference type="InterPro" id="IPR046357">
    <property type="entry name" value="PPIase_dom_sf"/>
</dbReference>
<comment type="similarity">
    <text evidence="5">Belongs to the FKBP-type PPIase family.</text>
</comment>
<sequence>MKLKAFALVPLAAGALVLTGCSSNDDAPTLDTKSCAASPKVAGDEKPAWTVKGVEGEASFTVTDDAGNAAPRITLTTPFKVDKTEVKTLIQGDGERVTDKSTVTVCYEGVNGTTGNVFDSAYQRGEAAQFPANGVVAGFKQALVGQQVGSTVAVVIPSADGYPTGTPDGGIKAGDTIVFGLKILAI</sequence>
<name>A0ABZ2U0K0_9ACTN</name>
<dbReference type="RefSeq" id="WP_066162667.1">
    <property type="nucleotide sequence ID" value="NZ_CP136137.1"/>
</dbReference>
<dbReference type="PROSITE" id="PS51257">
    <property type="entry name" value="PROKAR_LIPOPROTEIN"/>
    <property type="match status" value="1"/>
</dbReference>
<dbReference type="Gene3D" id="3.10.50.40">
    <property type="match status" value="1"/>
</dbReference>
<dbReference type="PROSITE" id="PS50059">
    <property type="entry name" value="FKBP_PPIASE"/>
    <property type="match status" value="1"/>
</dbReference>
<proteinExistence type="inferred from homology"/>
<evidence type="ECO:0000256" key="1">
    <source>
        <dbReference type="ARBA" id="ARBA00000971"/>
    </source>
</evidence>
<keyword evidence="3 4" id="KW-0413">Isomerase</keyword>
<feature type="domain" description="PPIase FKBP-type" evidence="6">
    <location>
        <begin position="100"/>
        <end position="186"/>
    </location>
</feature>
<dbReference type="SUPFAM" id="SSF54534">
    <property type="entry name" value="FKBP-like"/>
    <property type="match status" value="1"/>
</dbReference>